<accession>A0A6J6DZQ1</accession>
<dbReference type="AlphaFoldDB" id="A0A6J6DZQ1"/>
<dbReference type="InterPro" id="IPR031322">
    <property type="entry name" value="Shikimate/glucono_kinase"/>
</dbReference>
<dbReference type="Gene3D" id="3.40.50.300">
    <property type="entry name" value="P-loop containing nucleotide triphosphate hydrolases"/>
    <property type="match status" value="1"/>
</dbReference>
<dbReference type="Pfam" id="PF01202">
    <property type="entry name" value="SKI"/>
    <property type="match status" value="1"/>
</dbReference>
<dbReference type="EMBL" id="CAEZSR010000090">
    <property type="protein sequence ID" value="CAB4569567.1"/>
    <property type="molecule type" value="Genomic_DNA"/>
</dbReference>
<proteinExistence type="predicted"/>
<sequence>MKPIALIGPAGTGKSAVGEILAGLLDREFVDIDAIGHRYYDTVGQPVSDLIERIEVDTFRRAHRWWQPARLAALAALADFPTAVIALGAGHSHFEDEERFDEATRVLGAAFVVLLLPSPDPAESLRVLRERCGRDKGTDWIRDSHDYLEEWIGSRQNLSLADLVMFGDGRSASDIARQIASAVTVDPA</sequence>
<protein>
    <submittedName>
        <fullName evidence="1">Unannotated protein</fullName>
    </submittedName>
</protein>
<organism evidence="1">
    <name type="scientific">freshwater metagenome</name>
    <dbReference type="NCBI Taxonomy" id="449393"/>
    <lineage>
        <taxon>unclassified sequences</taxon>
        <taxon>metagenomes</taxon>
        <taxon>ecological metagenomes</taxon>
    </lineage>
</organism>
<gene>
    <name evidence="1" type="ORF">UFOPK1493_02298</name>
</gene>
<evidence type="ECO:0000313" key="1">
    <source>
        <dbReference type="EMBL" id="CAB4569567.1"/>
    </source>
</evidence>
<name>A0A6J6DZQ1_9ZZZZ</name>
<dbReference type="SUPFAM" id="SSF52540">
    <property type="entry name" value="P-loop containing nucleoside triphosphate hydrolases"/>
    <property type="match status" value="1"/>
</dbReference>
<dbReference type="InterPro" id="IPR027417">
    <property type="entry name" value="P-loop_NTPase"/>
</dbReference>
<reference evidence="1" key="1">
    <citation type="submission" date="2020-05" db="EMBL/GenBank/DDBJ databases">
        <authorList>
            <person name="Chiriac C."/>
            <person name="Salcher M."/>
            <person name="Ghai R."/>
            <person name="Kavagutti S V."/>
        </authorList>
    </citation>
    <scope>NUCLEOTIDE SEQUENCE</scope>
</reference>